<dbReference type="PROSITE" id="PS50931">
    <property type="entry name" value="HTH_LYSR"/>
    <property type="match status" value="1"/>
</dbReference>
<evidence type="ECO:0000256" key="1">
    <source>
        <dbReference type="ARBA" id="ARBA00009437"/>
    </source>
</evidence>
<dbReference type="PRINTS" id="PR00039">
    <property type="entry name" value="HTHLYSR"/>
</dbReference>
<evidence type="ECO:0000313" key="8">
    <source>
        <dbReference type="Proteomes" id="UP000004318"/>
    </source>
</evidence>
<dbReference type="RefSeq" id="WP_009806299.1">
    <property type="nucleotide sequence ID" value="NZ_CH724131.1"/>
</dbReference>
<sequence length="314" mass="33681">MNWSSLPPLTALRALAAYAETGSMAEAGARLNVSHAAISQQIRQLEERLGVTLLDRKGGPGALTAEGRTLARTTLDGFADIVRLVEELTGRDADRPVQISTTPAFASGWMMPRLARFRQKHPGISLMIDPSPELRDLAPGGLDMAVRYGSGVWPGLEAELIVETPIVIVAAPELVGDTVYDSPAELTKFHWLQELGTNEASDYLAHFGTVLDQARGLTSLPGNLMADAARAGQGIAVTAGAFVEQDLASGRLRLLFEDRRKKGYFLVTRPGVQRSGARALYRWLRSEGRAYAEQRETSGGLGLAETAEGADGTA</sequence>
<dbReference type="AlphaFoldDB" id="A3TVK0"/>
<keyword evidence="4" id="KW-0804">Transcription</keyword>
<dbReference type="InterPro" id="IPR005119">
    <property type="entry name" value="LysR_subst-bd"/>
</dbReference>
<dbReference type="SUPFAM" id="SSF46785">
    <property type="entry name" value="Winged helix' DNA-binding domain"/>
    <property type="match status" value="1"/>
</dbReference>
<comment type="similarity">
    <text evidence="1">Belongs to the LysR transcriptional regulatory family.</text>
</comment>
<keyword evidence="8" id="KW-1185">Reference proteome</keyword>
<dbReference type="Gene3D" id="3.40.190.10">
    <property type="entry name" value="Periplasmic binding protein-like II"/>
    <property type="match status" value="2"/>
</dbReference>
<keyword evidence="3" id="KW-0238">DNA-binding</keyword>
<comment type="caution">
    <text evidence="7">The sequence shown here is derived from an EMBL/GenBank/DDBJ whole genome shotgun (WGS) entry which is preliminary data.</text>
</comment>
<organism evidence="7 8">
    <name type="scientific">Pseudooceanicola batsensis (strain ATCC BAA-863 / DSM 15984 / KCTC 12145 / HTCC2597)</name>
    <name type="common">Oceanicola batsensis</name>
    <dbReference type="NCBI Taxonomy" id="252305"/>
    <lineage>
        <taxon>Bacteria</taxon>
        <taxon>Pseudomonadati</taxon>
        <taxon>Pseudomonadota</taxon>
        <taxon>Alphaproteobacteria</taxon>
        <taxon>Rhodobacterales</taxon>
        <taxon>Paracoccaceae</taxon>
        <taxon>Pseudooceanicola</taxon>
    </lineage>
</organism>
<dbReference type="InterPro" id="IPR058163">
    <property type="entry name" value="LysR-type_TF_proteobact-type"/>
</dbReference>
<keyword evidence="2" id="KW-0805">Transcription regulation</keyword>
<dbReference type="EMBL" id="AAMO01000003">
    <property type="protein sequence ID" value="EAQ03646.1"/>
    <property type="molecule type" value="Genomic_DNA"/>
</dbReference>
<dbReference type="Gene3D" id="1.10.10.10">
    <property type="entry name" value="Winged helix-like DNA-binding domain superfamily/Winged helix DNA-binding domain"/>
    <property type="match status" value="1"/>
</dbReference>
<evidence type="ECO:0000256" key="3">
    <source>
        <dbReference type="ARBA" id="ARBA00023125"/>
    </source>
</evidence>
<feature type="domain" description="HTH lysR-type" evidence="6">
    <location>
        <begin position="7"/>
        <end position="64"/>
    </location>
</feature>
<proteinExistence type="inferred from homology"/>
<feature type="region of interest" description="Disordered" evidence="5">
    <location>
        <begin position="295"/>
        <end position="314"/>
    </location>
</feature>
<dbReference type="InterPro" id="IPR036388">
    <property type="entry name" value="WH-like_DNA-bd_sf"/>
</dbReference>
<accession>A3TVK0</accession>
<gene>
    <name evidence="7" type="ORF">OB2597_10401</name>
</gene>
<protein>
    <submittedName>
        <fullName evidence="7">Transcriptional Regulator, LysR family protein</fullName>
    </submittedName>
</protein>
<dbReference type="OrthoDB" id="7328368at2"/>
<dbReference type="SUPFAM" id="SSF53850">
    <property type="entry name" value="Periplasmic binding protein-like II"/>
    <property type="match status" value="1"/>
</dbReference>
<reference evidence="7 8" key="1">
    <citation type="journal article" date="2010" name="J. Bacteriol.">
        <title>Genome sequences of Oceanicola granulosus HTCC2516(T) and Oceanicola batsensis HTCC2597(TDelta).</title>
        <authorList>
            <person name="Thrash J.C."/>
            <person name="Cho J.C."/>
            <person name="Vergin K.L."/>
            <person name="Giovannoni S.J."/>
        </authorList>
    </citation>
    <scope>NUCLEOTIDE SEQUENCE [LARGE SCALE GENOMIC DNA]</scope>
    <source>
        <strain evidence="8">ATCC BAA-863 / DSM 15984 / KCTC 12145 / HTCC2597</strain>
    </source>
</reference>
<evidence type="ECO:0000256" key="2">
    <source>
        <dbReference type="ARBA" id="ARBA00023015"/>
    </source>
</evidence>
<dbReference type="eggNOG" id="COG0583">
    <property type="taxonomic scope" value="Bacteria"/>
</dbReference>
<dbReference type="GO" id="GO:0003700">
    <property type="term" value="F:DNA-binding transcription factor activity"/>
    <property type="evidence" value="ECO:0007669"/>
    <property type="project" value="InterPro"/>
</dbReference>
<name>A3TVK0_PSEBH</name>
<dbReference type="Proteomes" id="UP000004318">
    <property type="component" value="Unassembled WGS sequence"/>
</dbReference>
<dbReference type="GO" id="GO:0043565">
    <property type="term" value="F:sequence-specific DNA binding"/>
    <property type="evidence" value="ECO:0007669"/>
    <property type="project" value="TreeGrafter"/>
</dbReference>
<evidence type="ECO:0000313" key="7">
    <source>
        <dbReference type="EMBL" id="EAQ03646.1"/>
    </source>
</evidence>
<evidence type="ECO:0000259" key="6">
    <source>
        <dbReference type="PROSITE" id="PS50931"/>
    </source>
</evidence>
<dbReference type="Pfam" id="PF03466">
    <property type="entry name" value="LysR_substrate"/>
    <property type="match status" value="1"/>
</dbReference>
<dbReference type="HOGENOM" id="CLU_039613_37_1_5"/>
<dbReference type="InterPro" id="IPR000847">
    <property type="entry name" value="LysR_HTH_N"/>
</dbReference>
<dbReference type="Pfam" id="PF00126">
    <property type="entry name" value="HTH_1"/>
    <property type="match status" value="1"/>
</dbReference>
<dbReference type="PANTHER" id="PTHR30537:SF26">
    <property type="entry name" value="GLYCINE CLEAVAGE SYSTEM TRANSCRIPTIONAL ACTIVATOR"/>
    <property type="match status" value="1"/>
</dbReference>
<evidence type="ECO:0000256" key="5">
    <source>
        <dbReference type="SAM" id="MobiDB-lite"/>
    </source>
</evidence>
<evidence type="ECO:0000256" key="4">
    <source>
        <dbReference type="ARBA" id="ARBA00023163"/>
    </source>
</evidence>
<dbReference type="InterPro" id="IPR036390">
    <property type="entry name" value="WH_DNA-bd_sf"/>
</dbReference>
<dbReference type="GO" id="GO:0006351">
    <property type="term" value="P:DNA-templated transcription"/>
    <property type="evidence" value="ECO:0007669"/>
    <property type="project" value="TreeGrafter"/>
</dbReference>
<dbReference type="PANTHER" id="PTHR30537">
    <property type="entry name" value="HTH-TYPE TRANSCRIPTIONAL REGULATOR"/>
    <property type="match status" value="1"/>
</dbReference>
<feature type="compositionally biased region" description="Low complexity" evidence="5">
    <location>
        <begin position="303"/>
        <end position="314"/>
    </location>
</feature>